<evidence type="ECO:0000313" key="2">
    <source>
        <dbReference type="Proteomes" id="UP001500552"/>
    </source>
</evidence>
<keyword evidence="2" id="KW-1185">Reference proteome</keyword>
<proteinExistence type="predicted"/>
<protein>
    <submittedName>
        <fullName evidence="1">Uncharacterized protein</fullName>
    </submittedName>
</protein>
<reference evidence="2" key="1">
    <citation type="journal article" date="2019" name="Int. J. Syst. Evol. Microbiol.">
        <title>The Global Catalogue of Microorganisms (GCM) 10K type strain sequencing project: providing services to taxonomists for standard genome sequencing and annotation.</title>
        <authorList>
            <consortium name="The Broad Institute Genomics Platform"/>
            <consortium name="The Broad Institute Genome Sequencing Center for Infectious Disease"/>
            <person name="Wu L."/>
            <person name="Ma J."/>
        </authorList>
    </citation>
    <scope>NUCLEOTIDE SEQUENCE [LARGE SCALE GENOMIC DNA]</scope>
    <source>
        <strain evidence="2">JCM 17926</strain>
    </source>
</reference>
<comment type="caution">
    <text evidence="1">The sequence shown here is derived from an EMBL/GenBank/DDBJ whole genome shotgun (WGS) entry which is preliminary data.</text>
</comment>
<sequence>MAANVTQVLEEFEAHVRDGKIITFWVTVGKDGLCLQAGQSGKKREIPLEEDLVKSLAVFFYGVDRIEYKSHDYANLKSFINARAMLDRLLNKEDT</sequence>
<dbReference type="EMBL" id="BAABHC010000016">
    <property type="protein sequence ID" value="GAA4436840.1"/>
    <property type="molecule type" value="Genomic_DNA"/>
</dbReference>
<dbReference type="Proteomes" id="UP001500552">
    <property type="component" value="Unassembled WGS sequence"/>
</dbReference>
<gene>
    <name evidence="1" type="ORF">GCM10023188_30370</name>
</gene>
<dbReference type="RefSeq" id="WP_345160281.1">
    <property type="nucleotide sequence ID" value="NZ_BAABHC010000016.1"/>
</dbReference>
<accession>A0ABP8LTZ0</accession>
<name>A0ABP8LTZ0_9BACT</name>
<organism evidence="1 2">
    <name type="scientific">Pontibacter saemangeumensis</name>
    <dbReference type="NCBI Taxonomy" id="1084525"/>
    <lineage>
        <taxon>Bacteria</taxon>
        <taxon>Pseudomonadati</taxon>
        <taxon>Bacteroidota</taxon>
        <taxon>Cytophagia</taxon>
        <taxon>Cytophagales</taxon>
        <taxon>Hymenobacteraceae</taxon>
        <taxon>Pontibacter</taxon>
    </lineage>
</organism>
<evidence type="ECO:0000313" key="1">
    <source>
        <dbReference type="EMBL" id="GAA4436840.1"/>
    </source>
</evidence>